<dbReference type="EMBL" id="MAYM02002315">
    <property type="protein sequence ID" value="RLM96818.1"/>
    <property type="molecule type" value="Genomic_DNA"/>
</dbReference>
<reference evidence="17 18" key="2">
    <citation type="submission" date="2018-07" db="EMBL/GenBank/DDBJ databases">
        <title>Genome sequencing of oomycete isolates from Chile give support for New Zealand origin for Phytophthora kernoviae and make available the first Nothophytophthora sp. genome.</title>
        <authorList>
            <person name="Studholme D.J."/>
            <person name="Sanfuentes E."/>
            <person name="Panda P."/>
            <person name="Hill R."/>
            <person name="Sambles C."/>
            <person name="Grant M."/>
            <person name="Williams N.M."/>
            <person name="Mcdougal R.L."/>
        </authorList>
    </citation>
    <scope>NUCLEOTIDE SEQUENCE [LARGE SCALE GENOMIC DNA]</scope>
    <source>
        <strain evidence="15">Chile2</strain>
        <strain evidence="16">Chile4</strain>
    </source>
</reference>
<dbReference type="GO" id="GO:0005125">
    <property type="term" value="F:cytokine activity"/>
    <property type="evidence" value="ECO:0007669"/>
    <property type="project" value="UniProtKB-KW"/>
</dbReference>
<dbReference type="GO" id="GO:0004167">
    <property type="term" value="F:dopachrome isomerase activity"/>
    <property type="evidence" value="ECO:0007669"/>
    <property type="project" value="UniProtKB-EC"/>
</dbReference>
<dbReference type="SUPFAM" id="SSF55331">
    <property type="entry name" value="Tautomerase/MIF"/>
    <property type="match status" value="1"/>
</dbReference>
<dbReference type="EC" id="5.3.3.12" evidence="8"/>
<organism evidence="16 17">
    <name type="scientific">Phytophthora kernoviae</name>
    <dbReference type="NCBI Taxonomy" id="325452"/>
    <lineage>
        <taxon>Eukaryota</taxon>
        <taxon>Sar</taxon>
        <taxon>Stramenopiles</taxon>
        <taxon>Oomycota</taxon>
        <taxon>Peronosporomycetes</taxon>
        <taxon>Peronosporales</taxon>
        <taxon>Peronosporaceae</taxon>
        <taxon>Phytophthora</taxon>
    </lineage>
</organism>
<evidence type="ECO:0000256" key="3">
    <source>
        <dbReference type="ARBA" id="ARBA00022514"/>
    </source>
</evidence>
<sequence length="116" mass="12457">MPFVNITSNVTRANVDTSATIAAVTKTVAAVLDRPAPHVVVQVELDLLMSQQESQAPVAFVHVRSIGRIDDERNPITVAALTETVAEQLNVPPARVNIYLEDISAKNWANSGKIVG</sequence>
<reference evidence="13" key="3">
    <citation type="submission" date="2020-06" db="EMBL/GenBank/DDBJ databases">
        <authorList>
            <person name="Studholme D.J."/>
        </authorList>
    </citation>
    <scope>NUCLEOTIDE SEQUENCE</scope>
    <source>
        <strain evidence="14">NZFS 2646</strain>
        <strain evidence="13">NZFS 3630</strain>
    </source>
</reference>
<dbReference type="GO" id="GO:0005615">
    <property type="term" value="C:extracellular space"/>
    <property type="evidence" value="ECO:0007669"/>
    <property type="project" value="UniProtKB-KW"/>
</dbReference>
<evidence type="ECO:0000313" key="18">
    <source>
        <dbReference type="Proteomes" id="UP000285883"/>
    </source>
</evidence>
<gene>
    <name evidence="15" type="ORF">BBI17_000249</name>
    <name evidence="16" type="ORF">BBO99_00000147</name>
    <name evidence="14" type="ORF">JM16_000285</name>
    <name evidence="13" type="ORF">JM18_000393</name>
</gene>
<dbReference type="AlphaFoldDB" id="A0A421H3B1"/>
<comment type="subcellular location">
    <subcellularLocation>
        <location evidence="1">Secreted</location>
    </subcellularLocation>
</comment>
<evidence type="ECO:0000256" key="10">
    <source>
        <dbReference type="ARBA" id="ARBA00041631"/>
    </source>
</evidence>
<comment type="caution">
    <text evidence="16">The sequence shown here is derived from an EMBL/GenBank/DDBJ whole genome shotgun (WGS) entry which is preliminary data.</text>
</comment>
<dbReference type="Proteomes" id="UP000785171">
    <property type="component" value="Unassembled WGS sequence"/>
</dbReference>
<evidence type="ECO:0000313" key="17">
    <source>
        <dbReference type="Proteomes" id="UP000285624"/>
    </source>
</evidence>
<evidence type="ECO:0000256" key="12">
    <source>
        <dbReference type="ARBA" id="ARBA00042730"/>
    </source>
</evidence>
<comment type="similarity">
    <text evidence="2">Belongs to the MIF family.</text>
</comment>
<dbReference type="InterPro" id="IPR014347">
    <property type="entry name" value="Tautomerase/MIF_sf"/>
</dbReference>
<evidence type="ECO:0000256" key="6">
    <source>
        <dbReference type="ARBA" id="ARBA00036735"/>
    </source>
</evidence>
<dbReference type="PANTHER" id="PTHR11954">
    <property type="entry name" value="D-DOPACHROME DECARBOXYLASE"/>
    <property type="match status" value="1"/>
</dbReference>
<name>A0A421H3B1_9STRA</name>
<evidence type="ECO:0000313" key="14">
    <source>
        <dbReference type="EMBL" id="KAG2532674.1"/>
    </source>
</evidence>
<comment type="catalytic activity">
    <reaction evidence="6">
        <text>3-phenylpyruvate = enol-phenylpyruvate</text>
        <dbReference type="Rhea" id="RHEA:17097"/>
        <dbReference type="ChEBI" id="CHEBI:16815"/>
        <dbReference type="ChEBI" id="CHEBI:18005"/>
        <dbReference type="EC" id="5.3.2.1"/>
    </reaction>
</comment>
<evidence type="ECO:0000313" key="13">
    <source>
        <dbReference type="EMBL" id="KAG2531479.1"/>
    </source>
</evidence>
<evidence type="ECO:0000256" key="1">
    <source>
        <dbReference type="ARBA" id="ARBA00004613"/>
    </source>
</evidence>
<keyword evidence="17" id="KW-1185">Reference proteome</keyword>
<evidence type="ECO:0000256" key="7">
    <source>
        <dbReference type="ARBA" id="ARBA00036823"/>
    </source>
</evidence>
<dbReference type="GO" id="GO:0050178">
    <property type="term" value="F:phenylpyruvate tautomerase activity"/>
    <property type="evidence" value="ECO:0007669"/>
    <property type="project" value="UniProtKB-EC"/>
</dbReference>
<evidence type="ECO:0000256" key="8">
    <source>
        <dbReference type="ARBA" id="ARBA00038932"/>
    </source>
</evidence>
<proteinExistence type="inferred from homology"/>
<protein>
    <recommendedName>
        <fullName evidence="12">L-dopachrome isomerase</fullName>
        <ecNumber evidence="9">5.3.2.1</ecNumber>
        <ecNumber evidence="8">5.3.3.12</ecNumber>
    </recommendedName>
    <alternativeName>
        <fullName evidence="10">L-dopachrome tautomerase</fullName>
    </alternativeName>
    <alternativeName>
        <fullName evidence="11">Phenylpyruvate tautomerase</fullName>
    </alternativeName>
</protein>
<dbReference type="Gene3D" id="3.30.429.10">
    <property type="entry name" value="Macrophage Migration Inhibitory Factor"/>
    <property type="match status" value="1"/>
</dbReference>
<dbReference type="Pfam" id="PF01187">
    <property type="entry name" value="MIF"/>
    <property type="match status" value="1"/>
</dbReference>
<accession>A0A421H3B1</accession>
<evidence type="ECO:0000256" key="9">
    <source>
        <dbReference type="ARBA" id="ARBA00039086"/>
    </source>
</evidence>
<evidence type="ECO:0000313" key="16">
    <source>
        <dbReference type="EMBL" id="RLN85858.1"/>
    </source>
</evidence>
<dbReference type="STRING" id="325452.A0A421H3B1"/>
<evidence type="ECO:0000256" key="4">
    <source>
        <dbReference type="ARBA" id="ARBA00022525"/>
    </source>
</evidence>
<keyword evidence="4" id="KW-0964">Secreted</keyword>
<dbReference type="Proteomes" id="UP000792063">
    <property type="component" value="Unassembled WGS sequence"/>
</dbReference>
<dbReference type="EMBL" id="MBDN02000004">
    <property type="protein sequence ID" value="RLN85858.1"/>
    <property type="molecule type" value="Genomic_DNA"/>
</dbReference>
<evidence type="ECO:0000256" key="5">
    <source>
        <dbReference type="ARBA" id="ARBA00023235"/>
    </source>
</evidence>
<dbReference type="EMBL" id="JPWV03000003">
    <property type="protein sequence ID" value="KAG2532674.1"/>
    <property type="molecule type" value="Genomic_DNA"/>
</dbReference>
<dbReference type="PANTHER" id="PTHR11954:SF6">
    <property type="entry name" value="MACROPHAGE MIGRATION INHIBITORY FACTOR"/>
    <property type="match status" value="1"/>
</dbReference>
<keyword evidence="3" id="KW-0202">Cytokine</keyword>
<dbReference type="Proteomes" id="UP000285883">
    <property type="component" value="Unassembled WGS sequence"/>
</dbReference>
<dbReference type="EC" id="5.3.2.1" evidence="9"/>
<evidence type="ECO:0000313" key="15">
    <source>
        <dbReference type="EMBL" id="RLM96818.1"/>
    </source>
</evidence>
<reference evidence="13" key="1">
    <citation type="journal article" date="2015" name="Genom Data">
        <title>Genome sequences of six Phytophthora species associated with forests in New Zealand.</title>
        <authorList>
            <person name="Studholme D.J."/>
            <person name="McDougal R.L."/>
            <person name="Sambles C."/>
            <person name="Hansen E."/>
            <person name="Hardy G."/>
            <person name="Grant M."/>
            <person name="Ganley R.J."/>
            <person name="Williams N.M."/>
        </authorList>
    </citation>
    <scope>NUCLEOTIDE SEQUENCE</scope>
    <source>
        <strain evidence="14">NZFS 2646</strain>
        <strain evidence="13">NZFS 3630</strain>
    </source>
</reference>
<dbReference type="EMBL" id="JPWU03000018">
    <property type="protein sequence ID" value="KAG2531479.1"/>
    <property type="molecule type" value="Genomic_DNA"/>
</dbReference>
<evidence type="ECO:0000256" key="11">
    <source>
        <dbReference type="ARBA" id="ARBA00041912"/>
    </source>
</evidence>
<comment type="catalytic activity">
    <reaction evidence="7">
        <text>L-dopachrome = 5,6-dihydroxyindole-2-carboxylate</text>
        <dbReference type="Rhea" id="RHEA:13041"/>
        <dbReference type="ChEBI" id="CHEBI:16875"/>
        <dbReference type="ChEBI" id="CHEBI:57509"/>
        <dbReference type="EC" id="5.3.3.12"/>
    </reaction>
</comment>
<dbReference type="Proteomes" id="UP000285624">
    <property type="component" value="Unassembled WGS sequence"/>
</dbReference>
<keyword evidence="5" id="KW-0413">Isomerase</keyword>
<evidence type="ECO:0000256" key="2">
    <source>
        <dbReference type="ARBA" id="ARBA00005851"/>
    </source>
</evidence>
<dbReference type="InterPro" id="IPR001398">
    <property type="entry name" value="Macrophage_inhib_fac"/>
</dbReference>